<evidence type="ECO:0000256" key="3">
    <source>
        <dbReference type="ARBA" id="ARBA00022448"/>
    </source>
</evidence>
<feature type="transmembrane region" description="Helical" evidence="8">
    <location>
        <begin position="66"/>
        <end position="85"/>
    </location>
</feature>
<keyword evidence="5 8" id="KW-0812">Transmembrane</keyword>
<feature type="transmembrane region" description="Helical" evidence="8">
    <location>
        <begin position="193"/>
        <end position="211"/>
    </location>
</feature>
<sequence>MDNIFLQMAILFVIIVVGFIARKTKLQDHVFDRTLSRFIIYISCPCLVLSSVLGDTVPPRELVIPLIAVGLASYVVVLLVAWLCGRLFTHKAEDRGLYSFMLTFGNVGFIGYPVVAAIFGHEAIFYASVLNFANSLFIYSLGPILVAGKSGESKQKLSLTFLISPVMCASYLSIGIVLLQYQGCPRIISEPLQLLGSITVPGALLIIGSSIAQMSPRQILGNISIYVMCFCRLFILPLFVYFFSLLITDSALVITINTVLFAMPVATVGVMMCLMANRDEMLMAKGIFISTLLSMLTIPYVVVAVQMLNKWLGLE</sequence>
<feature type="transmembrane region" description="Helical" evidence="8">
    <location>
        <begin position="223"/>
        <end position="244"/>
    </location>
</feature>
<feature type="transmembrane region" description="Helical" evidence="8">
    <location>
        <begin position="250"/>
        <end position="274"/>
    </location>
</feature>
<gene>
    <name evidence="9" type="ORF">IAA31_04715</name>
</gene>
<feature type="transmembrane region" description="Helical" evidence="8">
    <location>
        <begin position="6"/>
        <end position="22"/>
    </location>
</feature>
<evidence type="ECO:0000256" key="2">
    <source>
        <dbReference type="ARBA" id="ARBA00010145"/>
    </source>
</evidence>
<keyword evidence="3" id="KW-0813">Transport</keyword>
<keyword evidence="7 8" id="KW-0472">Membrane</keyword>
<keyword evidence="6 8" id="KW-1133">Transmembrane helix</keyword>
<evidence type="ECO:0000313" key="9">
    <source>
        <dbReference type="EMBL" id="MBU3826773.1"/>
    </source>
</evidence>
<dbReference type="Pfam" id="PF03547">
    <property type="entry name" value="Mem_trans"/>
    <property type="match status" value="1"/>
</dbReference>
<feature type="transmembrane region" description="Helical" evidence="8">
    <location>
        <begin position="34"/>
        <end position="54"/>
    </location>
</feature>
<dbReference type="Gene3D" id="1.20.1530.20">
    <property type="match status" value="1"/>
</dbReference>
<dbReference type="Proteomes" id="UP000824150">
    <property type="component" value="Unassembled WGS sequence"/>
</dbReference>
<dbReference type="GO" id="GO:0055085">
    <property type="term" value="P:transmembrane transport"/>
    <property type="evidence" value="ECO:0007669"/>
    <property type="project" value="InterPro"/>
</dbReference>
<feature type="transmembrane region" description="Helical" evidence="8">
    <location>
        <begin position="286"/>
        <end position="308"/>
    </location>
</feature>
<protein>
    <submittedName>
        <fullName evidence="9">AEC family transporter</fullName>
    </submittedName>
</protein>
<feature type="transmembrane region" description="Helical" evidence="8">
    <location>
        <begin position="125"/>
        <end position="147"/>
    </location>
</feature>
<dbReference type="InterPro" id="IPR004776">
    <property type="entry name" value="Mem_transp_PIN-like"/>
</dbReference>
<evidence type="ECO:0000313" key="10">
    <source>
        <dbReference type="Proteomes" id="UP000824150"/>
    </source>
</evidence>
<comment type="similarity">
    <text evidence="2">Belongs to the auxin efflux carrier (TC 2.A.69) family.</text>
</comment>
<evidence type="ECO:0000256" key="7">
    <source>
        <dbReference type="ARBA" id="ARBA00023136"/>
    </source>
</evidence>
<evidence type="ECO:0000256" key="4">
    <source>
        <dbReference type="ARBA" id="ARBA00022475"/>
    </source>
</evidence>
<keyword evidence="4" id="KW-1003">Cell membrane</keyword>
<evidence type="ECO:0000256" key="8">
    <source>
        <dbReference type="SAM" id="Phobius"/>
    </source>
</evidence>
<evidence type="ECO:0000256" key="1">
    <source>
        <dbReference type="ARBA" id="ARBA00004651"/>
    </source>
</evidence>
<reference evidence="9" key="1">
    <citation type="journal article" date="2021" name="PeerJ">
        <title>Extensive microbial diversity within the chicken gut microbiome revealed by metagenomics and culture.</title>
        <authorList>
            <person name="Gilroy R."/>
            <person name="Ravi A."/>
            <person name="Getino M."/>
            <person name="Pursley I."/>
            <person name="Horton D.L."/>
            <person name="Alikhan N.F."/>
            <person name="Baker D."/>
            <person name="Gharbi K."/>
            <person name="Hall N."/>
            <person name="Watson M."/>
            <person name="Adriaenssens E.M."/>
            <person name="Foster-Nyarko E."/>
            <person name="Jarju S."/>
            <person name="Secka A."/>
            <person name="Antonio M."/>
            <person name="Oren A."/>
            <person name="Chaudhuri R.R."/>
            <person name="La Ragione R."/>
            <person name="Hildebrand F."/>
            <person name="Pallen M.J."/>
        </authorList>
    </citation>
    <scope>NUCLEOTIDE SEQUENCE</scope>
    <source>
        <strain evidence="9">687</strain>
    </source>
</reference>
<dbReference type="InterPro" id="IPR038770">
    <property type="entry name" value="Na+/solute_symporter_sf"/>
</dbReference>
<feature type="transmembrane region" description="Helical" evidence="8">
    <location>
        <begin position="159"/>
        <end position="181"/>
    </location>
</feature>
<dbReference type="EMBL" id="JAHLFG010000051">
    <property type="protein sequence ID" value="MBU3826773.1"/>
    <property type="molecule type" value="Genomic_DNA"/>
</dbReference>
<reference evidence="9" key="2">
    <citation type="submission" date="2021-04" db="EMBL/GenBank/DDBJ databases">
        <authorList>
            <person name="Gilroy R."/>
        </authorList>
    </citation>
    <scope>NUCLEOTIDE SEQUENCE</scope>
    <source>
        <strain evidence="9">687</strain>
    </source>
</reference>
<dbReference type="GO" id="GO:0005886">
    <property type="term" value="C:plasma membrane"/>
    <property type="evidence" value="ECO:0007669"/>
    <property type="project" value="UniProtKB-SubCell"/>
</dbReference>
<proteinExistence type="inferred from homology"/>
<comment type="subcellular location">
    <subcellularLocation>
        <location evidence="1">Cell membrane</location>
        <topology evidence="1">Multi-pass membrane protein</topology>
    </subcellularLocation>
</comment>
<dbReference type="PANTHER" id="PTHR36838:SF1">
    <property type="entry name" value="SLR1864 PROTEIN"/>
    <property type="match status" value="1"/>
</dbReference>
<evidence type="ECO:0000256" key="5">
    <source>
        <dbReference type="ARBA" id="ARBA00022692"/>
    </source>
</evidence>
<comment type="caution">
    <text evidence="9">The sequence shown here is derived from an EMBL/GenBank/DDBJ whole genome shotgun (WGS) entry which is preliminary data.</text>
</comment>
<feature type="transmembrane region" description="Helical" evidence="8">
    <location>
        <begin position="97"/>
        <end position="119"/>
    </location>
</feature>
<name>A0A9E2NS40_9GAMM</name>
<evidence type="ECO:0000256" key="6">
    <source>
        <dbReference type="ARBA" id="ARBA00022989"/>
    </source>
</evidence>
<dbReference type="AlphaFoldDB" id="A0A9E2NS40"/>
<organism evidence="9 10">
    <name type="scientific">Candidatus Anaerobiospirillum merdipullorum</name>
    <dbReference type="NCBI Taxonomy" id="2838450"/>
    <lineage>
        <taxon>Bacteria</taxon>
        <taxon>Pseudomonadati</taxon>
        <taxon>Pseudomonadota</taxon>
        <taxon>Gammaproteobacteria</taxon>
        <taxon>Aeromonadales</taxon>
        <taxon>Succinivibrionaceae</taxon>
        <taxon>Anaerobiospirillum</taxon>
    </lineage>
</organism>
<dbReference type="PANTHER" id="PTHR36838">
    <property type="entry name" value="AUXIN EFFLUX CARRIER FAMILY PROTEIN"/>
    <property type="match status" value="1"/>
</dbReference>
<accession>A0A9E2NS40</accession>